<reference evidence="1" key="2">
    <citation type="submission" date="2020-11" db="EMBL/GenBank/DDBJ databases">
        <authorList>
            <person name="McCartney M.A."/>
            <person name="Auch B."/>
            <person name="Kono T."/>
            <person name="Mallez S."/>
            <person name="Becker A."/>
            <person name="Gohl D.M."/>
            <person name="Silverstein K.A.T."/>
            <person name="Koren S."/>
            <person name="Bechman K.B."/>
            <person name="Herman A."/>
            <person name="Abrahante J.E."/>
            <person name="Garbe J."/>
        </authorList>
    </citation>
    <scope>NUCLEOTIDE SEQUENCE</scope>
    <source>
        <strain evidence="1">Duluth1</strain>
        <tissue evidence="1">Whole animal</tissue>
    </source>
</reference>
<dbReference type="Proteomes" id="UP000828390">
    <property type="component" value="Unassembled WGS sequence"/>
</dbReference>
<accession>A0A9D4N7B3</accession>
<organism evidence="1 2">
    <name type="scientific">Dreissena polymorpha</name>
    <name type="common">Zebra mussel</name>
    <name type="synonym">Mytilus polymorpha</name>
    <dbReference type="NCBI Taxonomy" id="45954"/>
    <lineage>
        <taxon>Eukaryota</taxon>
        <taxon>Metazoa</taxon>
        <taxon>Spiralia</taxon>
        <taxon>Lophotrochozoa</taxon>
        <taxon>Mollusca</taxon>
        <taxon>Bivalvia</taxon>
        <taxon>Autobranchia</taxon>
        <taxon>Heteroconchia</taxon>
        <taxon>Euheterodonta</taxon>
        <taxon>Imparidentia</taxon>
        <taxon>Neoheterodontei</taxon>
        <taxon>Myida</taxon>
        <taxon>Dreissenoidea</taxon>
        <taxon>Dreissenidae</taxon>
        <taxon>Dreissena</taxon>
    </lineage>
</organism>
<dbReference type="AlphaFoldDB" id="A0A9D4N7B3"/>
<reference evidence="1" key="1">
    <citation type="journal article" date="2019" name="bioRxiv">
        <title>The Genome of the Zebra Mussel, Dreissena polymorpha: A Resource for Invasive Species Research.</title>
        <authorList>
            <person name="McCartney M.A."/>
            <person name="Auch B."/>
            <person name="Kono T."/>
            <person name="Mallez S."/>
            <person name="Zhang Y."/>
            <person name="Obille A."/>
            <person name="Becker A."/>
            <person name="Abrahante J.E."/>
            <person name="Garbe J."/>
            <person name="Badalamenti J.P."/>
            <person name="Herman A."/>
            <person name="Mangelson H."/>
            <person name="Liachko I."/>
            <person name="Sullivan S."/>
            <person name="Sone E.D."/>
            <person name="Koren S."/>
            <person name="Silverstein K.A.T."/>
            <person name="Beckman K.B."/>
            <person name="Gohl D.M."/>
        </authorList>
    </citation>
    <scope>NUCLEOTIDE SEQUENCE</scope>
    <source>
        <strain evidence="1">Duluth1</strain>
        <tissue evidence="1">Whole animal</tissue>
    </source>
</reference>
<sequence length="88" mass="9945">MFRLHAVSKLLILQKKNDQSDTWRSLRTEGLTREDPVPVDPCPMTSPVIMTGSIFVTGYRARRWPCGSGHTSVDVKPYGSRHTSIFAR</sequence>
<proteinExistence type="predicted"/>
<dbReference type="EMBL" id="JAIWYP010000001">
    <property type="protein sequence ID" value="KAH3888559.1"/>
    <property type="molecule type" value="Genomic_DNA"/>
</dbReference>
<evidence type="ECO:0000313" key="1">
    <source>
        <dbReference type="EMBL" id="KAH3888559.1"/>
    </source>
</evidence>
<evidence type="ECO:0000313" key="2">
    <source>
        <dbReference type="Proteomes" id="UP000828390"/>
    </source>
</evidence>
<comment type="caution">
    <text evidence="1">The sequence shown here is derived from an EMBL/GenBank/DDBJ whole genome shotgun (WGS) entry which is preliminary data.</text>
</comment>
<keyword evidence="2" id="KW-1185">Reference proteome</keyword>
<name>A0A9D4N7B3_DREPO</name>
<gene>
    <name evidence="1" type="ORF">DPMN_012597</name>
</gene>
<protein>
    <submittedName>
        <fullName evidence="1">Uncharacterized protein</fullName>
    </submittedName>
</protein>